<dbReference type="Proteomes" id="UP001497644">
    <property type="component" value="Chromosome 4"/>
</dbReference>
<keyword evidence="2" id="KW-1185">Reference proteome</keyword>
<protein>
    <submittedName>
        <fullName evidence="1">Uncharacterized protein</fullName>
    </submittedName>
</protein>
<organism evidence="1 2">
    <name type="scientific">Lasius platythorax</name>
    <dbReference type="NCBI Taxonomy" id="488582"/>
    <lineage>
        <taxon>Eukaryota</taxon>
        <taxon>Metazoa</taxon>
        <taxon>Ecdysozoa</taxon>
        <taxon>Arthropoda</taxon>
        <taxon>Hexapoda</taxon>
        <taxon>Insecta</taxon>
        <taxon>Pterygota</taxon>
        <taxon>Neoptera</taxon>
        <taxon>Endopterygota</taxon>
        <taxon>Hymenoptera</taxon>
        <taxon>Apocrita</taxon>
        <taxon>Aculeata</taxon>
        <taxon>Formicoidea</taxon>
        <taxon>Formicidae</taxon>
        <taxon>Formicinae</taxon>
        <taxon>Lasius</taxon>
        <taxon>Lasius</taxon>
    </lineage>
</organism>
<dbReference type="EMBL" id="OZ034827">
    <property type="protein sequence ID" value="CAL1683599.1"/>
    <property type="molecule type" value="Genomic_DNA"/>
</dbReference>
<proteinExistence type="predicted"/>
<reference evidence="1" key="1">
    <citation type="submission" date="2024-04" db="EMBL/GenBank/DDBJ databases">
        <authorList>
            <consortium name="Molecular Ecology Group"/>
        </authorList>
    </citation>
    <scope>NUCLEOTIDE SEQUENCE</scope>
</reference>
<sequence length="95" mass="10476">MLAGDLDTRLKGVLTRSSRQTAHPSGKHLRSVPRLLGGPYTTICSCMKIARYDENCSVPSLEHLLALLGIYELTTCALRCERGSRAAEPRPLRPQ</sequence>
<name>A0AAV2NVC9_9HYME</name>
<dbReference type="AlphaFoldDB" id="A0AAV2NVC9"/>
<gene>
    <name evidence="1" type="ORF">LPLAT_LOCUS9295</name>
</gene>
<evidence type="ECO:0000313" key="2">
    <source>
        <dbReference type="Proteomes" id="UP001497644"/>
    </source>
</evidence>
<accession>A0AAV2NVC9</accession>
<evidence type="ECO:0000313" key="1">
    <source>
        <dbReference type="EMBL" id="CAL1683599.1"/>
    </source>
</evidence>